<name>A0ACB7SV67_HYAAI</name>
<reference evidence="1" key="1">
    <citation type="submission" date="2020-05" db="EMBL/GenBank/DDBJ databases">
        <title>Large-scale comparative analyses of tick genomes elucidate their genetic diversity and vector capacities.</title>
        <authorList>
            <person name="Jia N."/>
            <person name="Wang J."/>
            <person name="Shi W."/>
            <person name="Du L."/>
            <person name="Sun Y."/>
            <person name="Zhan W."/>
            <person name="Jiang J."/>
            <person name="Wang Q."/>
            <person name="Zhang B."/>
            <person name="Ji P."/>
            <person name="Sakyi L.B."/>
            <person name="Cui X."/>
            <person name="Yuan T."/>
            <person name="Jiang B."/>
            <person name="Yang W."/>
            <person name="Lam T.T.-Y."/>
            <person name="Chang Q."/>
            <person name="Ding S."/>
            <person name="Wang X."/>
            <person name="Zhu J."/>
            <person name="Ruan X."/>
            <person name="Zhao L."/>
            <person name="Wei J."/>
            <person name="Que T."/>
            <person name="Du C."/>
            <person name="Cheng J."/>
            <person name="Dai P."/>
            <person name="Han X."/>
            <person name="Huang E."/>
            <person name="Gao Y."/>
            <person name="Liu J."/>
            <person name="Shao H."/>
            <person name="Ye R."/>
            <person name="Li L."/>
            <person name="Wei W."/>
            <person name="Wang X."/>
            <person name="Wang C."/>
            <person name="Yang T."/>
            <person name="Huo Q."/>
            <person name="Li W."/>
            <person name="Guo W."/>
            <person name="Chen H."/>
            <person name="Zhou L."/>
            <person name="Ni X."/>
            <person name="Tian J."/>
            <person name="Zhou Y."/>
            <person name="Sheng Y."/>
            <person name="Liu T."/>
            <person name="Pan Y."/>
            <person name="Xia L."/>
            <person name="Li J."/>
            <person name="Zhao F."/>
            <person name="Cao W."/>
        </authorList>
    </citation>
    <scope>NUCLEOTIDE SEQUENCE</scope>
    <source>
        <strain evidence="1">Hyas-2018</strain>
    </source>
</reference>
<dbReference type="Proteomes" id="UP000821845">
    <property type="component" value="Chromosome 2"/>
</dbReference>
<protein>
    <submittedName>
        <fullName evidence="1">Uncharacterized protein</fullName>
    </submittedName>
</protein>
<comment type="caution">
    <text evidence="1">The sequence shown here is derived from an EMBL/GenBank/DDBJ whole genome shotgun (WGS) entry which is preliminary data.</text>
</comment>
<organism evidence="1 2">
    <name type="scientific">Hyalomma asiaticum</name>
    <name type="common">Tick</name>
    <dbReference type="NCBI Taxonomy" id="266040"/>
    <lineage>
        <taxon>Eukaryota</taxon>
        <taxon>Metazoa</taxon>
        <taxon>Ecdysozoa</taxon>
        <taxon>Arthropoda</taxon>
        <taxon>Chelicerata</taxon>
        <taxon>Arachnida</taxon>
        <taxon>Acari</taxon>
        <taxon>Parasitiformes</taxon>
        <taxon>Ixodida</taxon>
        <taxon>Ixodoidea</taxon>
        <taxon>Ixodidae</taxon>
        <taxon>Hyalomminae</taxon>
        <taxon>Hyalomma</taxon>
    </lineage>
</organism>
<dbReference type="EMBL" id="CM023482">
    <property type="protein sequence ID" value="KAH6937851.1"/>
    <property type="molecule type" value="Genomic_DNA"/>
</dbReference>
<evidence type="ECO:0000313" key="1">
    <source>
        <dbReference type="EMBL" id="KAH6937851.1"/>
    </source>
</evidence>
<accession>A0ACB7SV67</accession>
<proteinExistence type="predicted"/>
<gene>
    <name evidence="1" type="ORF">HPB50_004691</name>
</gene>
<sequence length="101" mass="11304">METLINRFRDLLRTLSRRVAYNVRWPRPGACTEEPSSRPPTTTCSAEAIRSIARSSPAPFAWALLPANRDDGDLGCARSVCGFDDLRTSREKNSRKPPNDL</sequence>
<keyword evidence="2" id="KW-1185">Reference proteome</keyword>
<evidence type="ECO:0000313" key="2">
    <source>
        <dbReference type="Proteomes" id="UP000821845"/>
    </source>
</evidence>